<gene>
    <name evidence="2" type="ORF">F5891DRAFT_978432</name>
</gene>
<comment type="caution">
    <text evidence="2">The sequence shown here is derived from an EMBL/GenBank/DDBJ whole genome shotgun (WGS) entry which is preliminary data.</text>
</comment>
<proteinExistence type="predicted"/>
<keyword evidence="3" id="KW-1185">Reference proteome</keyword>
<dbReference type="AlphaFoldDB" id="A0AAD4EA48"/>
<sequence length="232" mass="26412">MSHKDGCRLGWFLWRLKSCSTPATGSAQTPHEALNELRPLSQLSRGVKRKQGGNNEDRTEEDDPAKPPPIVQNGLYIAEMFMAHIMRQHIISFIVNNNYIYIWFCDRETTIQGTAINFVQDLPCWLVLLLIMQQMGYKSHEHNAYISLPPVRGVHPSLKLKATIVHTCNYQDDALFDSLVDCKIARDTDAAHAQIVKYTIFSWFWTSVRSAIQTMQWLSPTSCGPADATIFQ</sequence>
<evidence type="ECO:0008006" key="4">
    <source>
        <dbReference type="Google" id="ProtNLM"/>
    </source>
</evidence>
<dbReference type="RefSeq" id="XP_041228090.1">
    <property type="nucleotide sequence ID" value="XM_041376794.1"/>
</dbReference>
<feature type="region of interest" description="Disordered" evidence="1">
    <location>
        <begin position="45"/>
        <end position="69"/>
    </location>
</feature>
<protein>
    <recommendedName>
        <fullName evidence="4">Fungal-type protein kinase domain-containing protein</fullName>
    </recommendedName>
</protein>
<evidence type="ECO:0000313" key="2">
    <source>
        <dbReference type="EMBL" id="KAG1902515.1"/>
    </source>
</evidence>
<name>A0AAD4EA48_9AGAM</name>
<dbReference type="Proteomes" id="UP001195769">
    <property type="component" value="Unassembled WGS sequence"/>
</dbReference>
<evidence type="ECO:0000313" key="3">
    <source>
        <dbReference type="Proteomes" id="UP001195769"/>
    </source>
</evidence>
<evidence type="ECO:0000256" key="1">
    <source>
        <dbReference type="SAM" id="MobiDB-lite"/>
    </source>
</evidence>
<dbReference type="GeneID" id="64671092"/>
<accession>A0AAD4EA48</accession>
<reference evidence="2" key="1">
    <citation type="journal article" date="2020" name="New Phytol.">
        <title>Comparative genomics reveals dynamic genome evolution in host specialist ectomycorrhizal fungi.</title>
        <authorList>
            <person name="Lofgren L.A."/>
            <person name="Nguyen N.H."/>
            <person name="Vilgalys R."/>
            <person name="Ruytinx J."/>
            <person name="Liao H.L."/>
            <person name="Branco S."/>
            <person name="Kuo A."/>
            <person name="LaButti K."/>
            <person name="Lipzen A."/>
            <person name="Andreopoulos W."/>
            <person name="Pangilinan J."/>
            <person name="Riley R."/>
            <person name="Hundley H."/>
            <person name="Na H."/>
            <person name="Barry K."/>
            <person name="Grigoriev I.V."/>
            <person name="Stajich J.E."/>
            <person name="Kennedy P.G."/>
        </authorList>
    </citation>
    <scope>NUCLEOTIDE SEQUENCE</scope>
    <source>
        <strain evidence="2">FC203</strain>
    </source>
</reference>
<dbReference type="EMBL" id="JABBWK010000016">
    <property type="protein sequence ID" value="KAG1902515.1"/>
    <property type="molecule type" value="Genomic_DNA"/>
</dbReference>
<organism evidence="2 3">
    <name type="scientific">Suillus fuscotomentosus</name>
    <dbReference type="NCBI Taxonomy" id="1912939"/>
    <lineage>
        <taxon>Eukaryota</taxon>
        <taxon>Fungi</taxon>
        <taxon>Dikarya</taxon>
        <taxon>Basidiomycota</taxon>
        <taxon>Agaricomycotina</taxon>
        <taxon>Agaricomycetes</taxon>
        <taxon>Agaricomycetidae</taxon>
        <taxon>Boletales</taxon>
        <taxon>Suillineae</taxon>
        <taxon>Suillaceae</taxon>
        <taxon>Suillus</taxon>
    </lineage>
</organism>